<name>A0A919X843_9BACI</name>
<comment type="caution">
    <text evidence="1">The sequence shown here is derived from an EMBL/GenBank/DDBJ whole genome shotgun (WGS) entry which is preliminary data.</text>
</comment>
<proteinExistence type="predicted"/>
<evidence type="ECO:0000313" key="1">
    <source>
        <dbReference type="EMBL" id="GIO27737.1"/>
    </source>
</evidence>
<reference evidence="1" key="1">
    <citation type="submission" date="2021-03" db="EMBL/GenBank/DDBJ databases">
        <title>Antimicrobial resistance genes in bacteria isolated from Japanese honey, and their potential for conferring macrolide and lincosamide resistance in the American foulbrood pathogen Paenibacillus larvae.</title>
        <authorList>
            <person name="Okamoto M."/>
            <person name="Kumagai M."/>
            <person name="Kanamori H."/>
            <person name="Takamatsu D."/>
        </authorList>
    </citation>
    <scope>NUCLEOTIDE SEQUENCE</scope>
    <source>
        <strain evidence="1">J43TS3</strain>
    </source>
</reference>
<sequence length="163" mass="19748">MIDFTSDYKSKLNEVIDNLYENKSKMDRNQRMWLVQYYTDEYFRQVGERPDVSALNRLATLILDDEITNPDVYKMTHIEYPIMSQRQEARRNKTQVSIKWADEVGTDGKDYRQKSREMNRRKINIINEHLRDTDIHAQNMEKLRRYMEFTKVQPVITYNSRVI</sequence>
<keyword evidence="2" id="KW-1185">Reference proteome</keyword>
<accession>A0A919X843</accession>
<protein>
    <submittedName>
        <fullName evidence="1">Uncharacterized protein</fullName>
    </submittedName>
</protein>
<dbReference type="EMBL" id="BORP01000004">
    <property type="protein sequence ID" value="GIO27737.1"/>
    <property type="molecule type" value="Genomic_DNA"/>
</dbReference>
<evidence type="ECO:0000313" key="2">
    <source>
        <dbReference type="Proteomes" id="UP000676917"/>
    </source>
</evidence>
<dbReference type="AlphaFoldDB" id="A0A919X843"/>
<dbReference type="Proteomes" id="UP000676917">
    <property type="component" value="Unassembled WGS sequence"/>
</dbReference>
<dbReference type="RefSeq" id="WP_212921201.1">
    <property type="nucleotide sequence ID" value="NZ_BORP01000004.1"/>
</dbReference>
<organism evidence="1 2">
    <name type="scientific">Ornithinibacillus bavariensis</name>
    <dbReference type="NCBI Taxonomy" id="545502"/>
    <lineage>
        <taxon>Bacteria</taxon>
        <taxon>Bacillati</taxon>
        <taxon>Bacillota</taxon>
        <taxon>Bacilli</taxon>
        <taxon>Bacillales</taxon>
        <taxon>Bacillaceae</taxon>
        <taxon>Ornithinibacillus</taxon>
    </lineage>
</organism>
<gene>
    <name evidence="1" type="ORF">J43TS3_23480</name>
</gene>